<dbReference type="PRINTS" id="PR00385">
    <property type="entry name" value="P450"/>
</dbReference>
<dbReference type="PANTHER" id="PTHR24289">
    <property type="entry name" value="STEROID 17-ALPHA-HYDROXYLASE/17,20 LYASE"/>
    <property type="match status" value="1"/>
</dbReference>
<sequence length="505" mass="57280">MMFEAKISLSEVMAALFTMTFILISVRIVSNMTKKNILPPGPWPLPIVGNLLQLGEHPHLSFIQMRKNYGDVFLLKLGMVPVVVVNGLDTVKQVLLRDAESFAGRPKMHTFSFFADGKSLSFSVEYGESWKLHKKIASKALRSFSKSEAKTSICSCRLEEHVCAEASALVKMFLELSLEKGAFDPTGITTCTVANVVCALCFGKRYEYNNEEFLSMIRINADFLKATSVVNPADFIPWFQEHYTTYDKIFVSFWHHLRDITDALISISNDKRSDGKAPLLSNDKIISTVNDIFGAGFDTVATCLFWIFLYLVNNPDIQTKIQEEIDGKIRLRSPRFEDRKDLHYTEAFISEILRHTSFIPLTIPHHAMKETILNGYLIPQDTCIFVNTYQVNHDETLWENADLFRPERFLNENSELNKSLIEKVLVFGMGIRKWLGEDIARNEIFIILTTILQQLKLEKCLQDQLDLTPVYGLSMKPKPYQIQVALPLAVVAAAFTVPSLTLPSG</sequence>
<gene>
    <name evidence="8" type="primary">LOC115653103</name>
</gene>
<reference evidence="8" key="2">
    <citation type="submission" date="2025-08" db="UniProtKB">
        <authorList>
            <consortium name="Ensembl"/>
        </authorList>
    </citation>
    <scope>IDENTIFICATION</scope>
</reference>
<evidence type="ECO:0000256" key="6">
    <source>
        <dbReference type="ARBA" id="ARBA00023033"/>
    </source>
</evidence>
<dbReference type="GO" id="GO:0020037">
    <property type="term" value="F:heme binding"/>
    <property type="evidence" value="ECO:0007669"/>
    <property type="project" value="InterPro"/>
</dbReference>
<dbReference type="SUPFAM" id="SSF48264">
    <property type="entry name" value="Cytochrome P450"/>
    <property type="match status" value="1"/>
</dbReference>
<dbReference type="AlphaFoldDB" id="A0A8C4WEH7"/>
<reference evidence="8" key="1">
    <citation type="submission" date="2019-06" db="EMBL/GenBank/DDBJ databases">
        <title>G10K-VGP Goodes thornscrub tortoise genome, primary haplotype.</title>
        <authorList>
            <person name="Murphy B."/>
            <person name="Edwards T."/>
            <person name="Rhie A."/>
            <person name="Koren S."/>
            <person name="Phillippy A."/>
            <person name="Fedrigo O."/>
            <person name="Haase B."/>
            <person name="Mountcastle J."/>
            <person name="Lewin H."/>
            <person name="Damas J."/>
            <person name="Howe K."/>
            <person name="Formenti G."/>
            <person name="Myers G."/>
            <person name="Durbin R."/>
            <person name="Jarvis E.D."/>
        </authorList>
    </citation>
    <scope>NUCLEOTIDE SEQUENCE [LARGE SCALE GENOMIC DNA]</scope>
</reference>
<evidence type="ECO:0000256" key="2">
    <source>
        <dbReference type="ARBA" id="ARBA00022617"/>
    </source>
</evidence>
<dbReference type="GO" id="GO:0042448">
    <property type="term" value="P:progesterone metabolic process"/>
    <property type="evidence" value="ECO:0007669"/>
    <property type="project" value="TreeGrafter"/>
</dbReference>
<keyword evidence="7" id="KW-0812">Transmembrane</keyword>
<keyword evidence="6" id="KW-0503">Monooxygenase</keyword>
<dbReference type="GO" id="GO:0042446">
    <property type="term" value="P:hormone biosynthetic process"/>
    <property type="evidence" value="ECO:0007669"/>
    <property type="project" value="TreeGrafter"/>
</dbReference>
<keyword evidence="5" id="KW-0408">Iron</keyword>
<dbReference type="Gene3D" id="1.10.630.10">
    <property type="entry name" value="Cytochrome P450"/>
    <property type="match status" value="1"/>
</dbReference>
<feature type="transmembrane region" description="Helical" evidence="7">
    <location>
        <begin position="12"/>
        <end position="30"/>
    </location>
</feature>
<evidence type="ECO:0000256" key="4">
    <source>
        <dbReference type="ARBA" id="ARBA00023002"/>
    </source>
</evidence>
<evidence type="ECO:0000256" key="7">
    <source>
        <dbReference type="SAM" id="Phobius"/>
    </source>
</evidence>
<keyword evidence="2" id="KW-0349">Heme</keyword>
<dbReference type="Pfam" id="PF00067">
    <property type="entry name" value="p450"/>
    <property type="match status" value="1"/>
</dbReference>
<dbReference type="GO" id="GO:0004508">
    <property type="term" value="F:steroid 17-alpha-monooxygenase activity"/>
    <property type="evidence" value="ECO:0007669"/>
    <property type="project" value="TreeGrafter"/>
</dbReference>
<keyword evidence="9" id="KW-1185">Reference proteome</keyword>
<evidence type="ECO:0000256" key="1">
    <source>
        <dbReference type="ARBA" id="ARBA00010617"/>
    </source>
</evidence>
<dbReference type="PANTHER" id="PTHR24289:SF22">
    <property type="entry name" value="CYTOCHROME P450 1A"/>
    <property type="match status" value="1"/>
</dbReference>
<evidence type="ECO:0000313" key="8">
    <source>
        <dbReference type="Ensembl" id="ENSGEVP00005016383.1"/>
    </source>
</evidence>
<dbReference type="GO" id="GO:0005506">
    <property type="term" value="F:iron ion binding"/>
    <property type="evidence" value="ECO:0007669"/>
    <property type="project" value="InterPro"/>
</dbReference>
<keyword evidence="4" id="KW-0560">Oxidoreductase</keyword>
<protein>
    <recommendedName>
        <fullName evidence="10">Unspecific monooxygenase</fullName>
    </recommendedName>
</protein>
<evidence type="ECO:0000256" key="5">
    <source>
        <dbReference type="ARBA" id="ARBA00023004"/>
    </source>
</evidence>
<keyword evidence="7" id="KW-0472">Membrane</keyword>
<proteinExistence type="inferred from homology"/>
<dbReference type="Ensembl" id="ENSGEVT00005017210.1">
    <property type="protein sequence ID" value="ENSGEVP00005016383.1"/>
    <property type="gene ID" value="ENSGEVG00005011063.1"/>
</dbReference>
<keyword evidence="7" id="KW-1133">Transmembrane helix</keyword>
<accession>A0A8C4WEH7</accession>
<dbReference type="InterPro" id="IPR001128">
    <property type="entry name" value="Cyt_P450"/>
</dbReference>
<evidence type="ECO:0000256" key="3">
    <source>
        <dbReference type="ARBA" id="ARBA00022723"/>
    </source>
</evidence>
<comment type="similarity">
    <text evidence="1">Belongs to the cytochrome P450 family.</text>
</comment>
<dbReference type="PRINTS" id="PR00463">
    <property type="entry name" value="EP450I"/>
</dbReference>
<organism evidence="8 9">
    <name type="scientific">Gopherus evgoodei</name>
    <name type="common">Goodes thornscrub tortoise</name>
    <dbReference type="NCBI Taxonomy" id="1825980"/>
    <lineage>
        <taxon>Eukaryota</taxon>
        <taxon>Metazoa</taxon>
        <taxon>Chordata</taxon>
        <taxon>Craniata</taxon>
        <taxon>Vertebrata</taxon>
        <taxon>Euteleostomi</taxon>
        <taxon>Archelosauria</taxon>
        <taxon>Testudinata</taxon>
        <taxon>Testudines</taxon>
        <taxon>Cryptodira</taxon>
        <taxon>Durocryptodira</taxon>
        <taxon>Testudinoidea</taxon>
        <taxon>Testudinidae</taxon>
        <taxon>Gopherus</taxon>
    </lineage>
</organism>
<reference evidence="8" key="3">
    <citation type="submission" date="2025-09" db="UniProtKB">
        <authorList>
            <consortium name="Ensembl"/>
        </authorList>
    </citation>
    <scope>IDENTIFICATION</scope>
</reference>
<keyword evidence="3" id="KW-0479">Metal-binding</keyword>
<dbReference type="InterPro" id="IPR002401">
    <property type="entry name" value="Cyt_P450_E_grp-I"/>
</dbReference>
<evidence type="ECO:0008006" key="10">
    <source>
        <dbReference type="Google" id="ProtNLM"/>
    </source>
</evidence>
<dbReference type="Proteomes" id="UP000694390">
    <property type="component" value="Chromosome 6"/>
</dbReference>
<dbReference type="GeneTree" id="ENSGT00950000183037"/>
<dbReference type="OrthoDB" id="1055148at2759"/>
<dbReference type="InterPro" id="IPR036396">
    <property type="entry name" value="Cyt_P450_sf"/>
</dbReference>
<evidence type="ECO:0000313" key="9">
    <source>
        <dbReference type="Proteomes" id="UP000694390"/>
    </source>
</evidence>
<name>A0A8C4WEH7_9SAUR</name>